<gene>
    <name evidence="3" type="ORF">NMU02_04075</name>
</gene>
<protein>
    <submittedName>
        <fullName evidence="3">Cell wall-active antibiotics response protein</fullName>
    </submittedName>
</protein>
<keyword evidence="4" id="KW-1185">Reference proteome</keyword>
<feature type="transmembrane region" description="Helical" evidence="1">
    <location>
        <begin position="40"/>
        <end position="60"/>
    </location>
</feature>
<evidence type="ECO:0000313" key="3">
    <source>
        <dbReference type="EMBL" id="MCP9611266.1"/>
    </source>
</evidence>
<feature type="transmembrane region" description="Helical" evidence="1">
    <location>
        <begin position="12"/>
        <end position="34"/>
    </location>
</feature>
<keyword evidence="1" id="KW-0472">Membrane</keyword>
<evidence type="ECO:0000313" key="4">
    <source>
        <dbReference type="Proteomes" id="UP001205603"/>
    </source>
</evidence>
<dbReference type="InterPro" id="IPR054331">
    <property type="entry name" value="LiaF_TM"/>
</dbReference>
<feature type="domain" description="LiaF transmembrane" evidence="2">
    <location>
        <begin position="16"/>
        <end position="108"/>
    </location>
</feature>
<reference evidence="3 4" key="1">
    <citation type="submission" date="2022-07" db="EMBL/GenBank/DDBJ databases">
        <title>Fecal culturing of patients with breast cancer.</title>
        <authorList>
            <person name="Teng N.M.Y."/>
            <person name="Kiu R."/>
            <person name="Evans R."/>
            <person name="Baker D.J."/>
            <person name="Zenner C."/>
            <person name="Robinson S.D."/>
            <person name="Hall L.J."/>
        </authorList>
    </citation>
    <scope>NUCLEOTIDE SEQUENCE [LARGE SCALE GENOMIC DNA]</scope>
    <source>
        <strain evidence="3 4">LH1063</strain>
    </source>
</reference>
<comment type="caution">
    <text evidence="3">The sequence shown here is derived from an EMBL/GenBank/DDBJ whole genome shotgun (WGS) entry which is preliminary data.</text>
</comment>
<sequence length="241" mass="27321">METSKRKRNQSGWGYFTALLFIASGIIVLCKNLNIIDTYVYNIIMSWQMLLTLIGIFSIIKGHFVSGLVTSAIGIYFLMPVIGMINGNFNIYFWPVLLMGFGILIIVKIFYHPKHECKFRRNEKTEFISTDGFINVDNSLGGIRQTILDETFKGGKIRNRFGSVILDLRRTTLGEGDTLLEIDCNFGGIEIYTPSSWNIRSEIIPFAGGYDDKRIHSSNIHNDRSLILRGTLSFSGIEIKN</sequence>
<dbReference type="Pfam" id="PF22570">
    <property type="entry name" value="LiaF-TM"/>
    <property type="match status" value="1"/>
</dbReference>
<evidence type="ECO:0000259" key="2">
    <source>
        <dbReference type="Pfam" id="PF22570"/>
    </source>
</evidence>
<dbReference type="RefSeq" id="WP_255025987.1">
    <property type="nucleotide sequence ID" value="NZ_JANDHW010000003.1"/>
</dbReference>
<feature type="transmembrane region" description="Helical" evidence="1">
    <location>
        <begin position="67"/>
        <end position="85"/>
    </location>
</feature>
<proteinExistence type="predicted"/>
<name>A0ABT1MFZ0_9BACT</name>
<organism evidence="3 4">
    <name type="scientific">Coprobacter tertius</name>
    <dbReference type="NCBI Taxonomy" id="2944915"/>
    <lineage>
        <taxon>Bacteria</taxon>
        <taxon>Pseudomonadati</taxon>
        <taxon>Bacteroidota</taxon>
        <taxon>Bacteroidia</taxon>
        <taxon>Bacteroidales</taxon>
        <taxon>Barnesiellaceae</taxon>
        <taxon>Coprobacter</taxon>
    </lineage>
</organism>
<evidence type="ECO:0000256" key="1">
    <source>
        <dbReference type="SAM" id="Phobius"/>
    </source>
</evidence>
<accession>A0ABT1MFZ0</accession>
<dbReference type="Proteomes" id="UP001205603">
    <property type="component" value="Unassembled WGS sequence"/>
</dbReference>
<dbReference type="EMBL" id="JANDHW010000003">
    <property type="protein sequence ID" value="MCP9611266.1"/>
    <property type="molecule type" value="Genomic_DNA"/>
</dbReference>
<keyword evidence="1" id="KW-0812">Transmembrane</keyword>
<keyword evidence="1" id="KW-1133">Transmembrane helix</keyword>
<feature type="transmembrane region" description="Helical" evidence="1">
    <location>
        <begin position="91"/>
        <end position="111"/>
    </location>
</feature>